<dbReference type="RefSeq" id="WP_337093766.1">
    <property type="nucleotide sequence ID" value="NZ_JAPYKO010000009.1"/>
</dbReference>
<protein>
    <submittedName>
        <fullName evidence="1">Uncharacterized protein</fullName>
    </submittedName>
</protein>
<dbReference type="EMBL" id="JAPYKO010000009">
    <property type="protein sequence ID" value="MEI9403375.1"/>
    <property type="molecule type" value="Genomic_DNA"/>
</dbReference>
<gene>
    <name evidence="1" type="ORF">O7A05_14535</name>
</gene>
<evidence type="ECO:0000313" key="1">
    <source>
        <dbReference type="EMBL" id="MEI9403375.1"/>
    </source>
</evidence>
<sequence length="57" mass="6397">MAKEEHGPPGRTDDGYFIRRLVDETGITEEQARNLIALLGYEWTSLLREAHILVSAG</sequence>
<reference evidence="1 2" key="1">
    <citation type="submission" date="2022-12" db="EMBL/GenBank/DDBJ databases">
        <authorList>
            <person name="Muema E."/>
        </authorList>
    </citation>
    <scope>NUCLEOTIDE SEQUENCE [LARGE SCALE GENOMIC DNA]</scope>
    <source>
        <strain evidence="2">1330</strain>
    </source>
</reference>
<comment type="caution">
    <text evidence="1">The sequence shown here is derived from an EMBL/GenBank/DDBJ whole genome shotgun (WGS) entry which is preliminary data.</text>
</comment>
<name>A0ABU8KE42_9HYPH</name>
<keyword evidence="2" id="KW-1185">Reference proteome</keyword>
<accession>A0ABU8KE42</accession>
<proteinExistence type="predicted"/>
<organism evidence="1 2">
    <name type="scientific">Mesorhizobium argentiipisi</name>
    <dbReference type="NCBI Taxonomy" id="3015175"/>
    <lineage>
        <taxon>Bacteria</taxon>
        <taxon>Pseudomonadati</taxon>
        <taxon>Pseudomonadota</taxon>
        <taxon>Alphaproteobacteria</taxon>
        <taxon>Hyphomicrobiales</taxon>
        <taxon>Phyllobacteriaceae</taxon>
        <taxon>Mesorhizobium</taxon>
    </lineage>
</organism>
<dbReference type="Proteomes" id="UP001366503">
    <property type="component" value="Unassembled WGS sequence"/>
</dbReference>
<evidence type="ECO:0000313" key="2">
    <source>
        <dbReference type="Proteomes" id="UP001366503"/>
    </source>
</evidence>